<evidence type="ECO:0000256" key="4">
    <source>
        <dbReference type="ARBA" id="ARBA00022490"/>
    </source>
</evidence>
<evidence type="ECO:0000256" key="1">
    <source>
        <dbReference type="ARBA" id="ARBA00004453"/>
    </source>
</evidence>
<dbReference type="AlphaFoldDB" id="A0A1G5SB47"/>
<protein>
    <recommendedName>
        <fullName evidence="3">Recombination-associated protein RdgC</fullName>
    </recommendedName>
</protein>
<keyword evidence="4" id="KW-0963">Cytoplasm</keyword>
<evidence type="ECO:0000256" key="3">
    <source>
        <dbReference type="ARBA" id="ARBA00022296"/>
    </source>
</evidence>
<dbReference type="Proteomes" id="UP000198729">
    <property type="component" value="Unassembled WGS sequence"/>
</dbReference>
<organism evidence="6 7">
    <name type="scientific">Nitrosomonas mobilis</name>
    <dbReference type="NCBI Taxonomy" id="51642"/>
    <lineage>
        <taxon>Bacteria</taxon>
        <taxon>Pseudomonadati</taxon>
        <taxon>Pseudomonadota</taxon>
        <taxon>Betaproteobacteria</taxon>
        <taxon>Nitrosomonadales</taxon>
        <taxon>Nitrosomonadaceae</taxon>
        <taxon>Nitrosomonas</taxon>
    </lineage>
</organism>
<evidence type="ECO:0000313" key="7">
    <source>
        <dbReference type="Proteomes" id="UP000198729"/>
    </source>
</evidence>
<dbReference type="InterPro" id="IPR007476">
    <property type="entry name" value="RdgC"/>
</dbReference>
<dbReference type="Pfam" id="PF04381">
    <property type="entry name" value="RdgC"/>
    <property type="match status" value="1"/>
</dbReference>
<sequence length="295" mass="33376">MWFKNLQIYRVNGWQITSAELEALLSKRTLQTCTSMEIQSIGWVPPGIEETSLVYARGDQLLIALGIEKKLLPASVVNQLANVRKQEMEARQGYAPGRKQLKDIKEAAYYELLSRAFAVRQKIHVWIDPVDGWFVIDNANIAKADTLTEAFLKSASAITLRRVDTTMAPTSAMTGWLSGDVLPQVFSIDADSVFRSRNDKKVSISYHQQPLDEQDITRHVRDGKEVTRLALTWQDKISFMLDENLLIKRLTLQDIEKEPVDSAQDRFDSDFHLMTAELKLLLPDLLDALGGETIA</sequence>
<dbReference type="STRING" id="51642.NSMM_120006"/>
<accession>A0A1G5SB47</accession>
<dbReference type="OrthoDB" id="5290530at2"/>
<dbReference type="GO" id="GO:0000018">
    <property type="term" value="P:regulation of DNA recombination"/>
    <property type="evidence" value="ECO:0007669"/>
    <property type="project" value="TreeGrafter"/>
</dbReference>
<gene>
    <name evidence="6" type="primary">rdgC</name>
    <name evidence="6" type="ORF">NSMM_120006</name>
</gene>
<dbReference type="NCBIfam" id="NF001464">
    <property type="entry name" value="PRK00321.1-5"/>
    <property type="match status" value="1"/>
</dbReference>
<comment type="subcellular location">
    <subcellularLocation>
        <location evidence="1">Cytoplasm</location>
        <location evidence="1">Nucleoid</location>
    </subcellularLocation>
</comment>
<comment type="similarity">
    <text evidence="2">Belongs to the RdgC family.</text>
</comment>
<dbReference type="PANTHER" id="PTHR38103">
    <property type="entry name" value="RECOMBINATION-ASSOCIATED PROTEIN RDGC"/>
    <property type="match status" value="1"/>
</dbReference>
<dbReference type="NCBIfam" id="NF001463">
    <property type="entry name" value="PRK00321.1-4"/>
    <property type="match status" value="1"/>
</dbReference>
<reference evidence="6 7" key="1">
    <citation type="submission" date="2016-10" db="EMBL/GenBank/DDBJ databases">
        <authorList>
            <person name="de Groot N.N."/>
        </authorList>
    </citation>
    <scope>NUCLEOTIDE SEQUENCE [LARGE SCALE GENOMIC DNA]</scope>
    <source>
        <strain evidence="6">1</strain>
    </source>
</reference>
<dbReference type="PANTHER" id="PTHR38103:SF1">
    <property type="entry name" value="RECOMBINATION-ASSOCIATED PROTEIN RDGC"/>
    <property type="match status" value="1"/>
</dbReference>
<keyword evidence="7" id="KW-1185">Reference proteome</keyword>
<dbReference type="GO" id="GO:0043590">
    <property type="term" value="C:bacterial nucleoid"/>
    <property type="evidence" value="ECO:0007669"/>
    <property type="project" value="TreeGrafter"/>
</dbReference>
<proteinExistence type="inferred from homology"/>
<dbReference type="GO" id="GO:0006310">
    <property type="term" value="P:DNA recombination"/>
    <property type="evidence" value="ECO:0007669"/>
    <property type="project" value="UniProtKB-KW"/>
</dbReference>
<dbReference type="EMBL" id="FMWO01000017">
    <property type="protein sequence ID" value="SCZ84217.1"/>
    <property type="molecule type" value="Genomic_DNA"/>
</dbReference>
<evidence type="ECO:0000313" key="6">
    <source>
        <dbReference type="EMBL" id="SCZ84217.1"/>
    </source>
</evidence>
<keyword evidence="5" id="KW-0233">DNA recombination</keyword>
<evidence type="ECO:0000256" key="2">
    <source>
        <dbReference type="ARBA" id="ARBA00008657"/>
    </source>
</evidence>
<evidence type="ECO:0000256" key="5">
    <source>
        <dbReference type="ARBA" id="ARBA00023172"/>
    </source>
</evidence>
<dbReference type="GO" id="GO:0003690">
    <property type="term" value="F:double-stranded DNA binding"/>
    <property type="evidence" value="ECO:0007669"/>
    <property type="project" value="TreeGrafter"/>
</dbReference>
<dbReference type="RefSeq" id="WP_090283532.1">
    <property type="nucleotide sequence ID" value="NZ_FMWO01000017.1"/>
</dbReference>
<name>A0A1G5SB47_9PROT</name>